<name>A0A387FZG1_9HYPH</name>
<reference evidence="7 8" key="1">
    <citation type="submission" date="2018-10" db="EMBL/GenBank/DDBJ databases">
        <title>Rhizobium etli, R. leguminosarum and a new Rhizobium genospecies from Phaseolus dumosus.</title>
        <authorList>
            <person name="Ramirez-Puebla S.T."/>
            <person name="Rogel-Hernandez M.A."/>
            <person name="Guerrero G."/>
            <person name="Ormeno-Orrillo E."/>
            <person name="Martinez-Romero J.C."/>
            <person name="Negrete-Yankelevich S."/>
            <person name="Martinez-Romero E."/>
        </authorList>
    </citation>
    <scope>NUCLEOTIDE SEQUENCE [LARGE SCALE GENOMIC DNA]</scope>
    <source>
        <strain evidence="7 8">CCGE525</strain>
        <plasmid evidence="8">prccge525c</plasmid>
    </source>
</reference>
<dbReference type="PROSITE" id="PS50850">
    <property type="entry name" value="MFS"/>
    <property type="match status" value="1"/>
</dbReference>
<keyword evidence="2 5" id="KW-0812">Transmembrane</keyword>
<sequence length="505" mass="53420">MPNAFSRRGAVILSAVCLACLMFGLEISSIPTILPTQEEVLHADFKQLQWVMNAYTIAVTTVLMAVGALADRYGRKRIFLIAIAAFCITSLICGLAPNVQTLIVARFLQGMSGGALLICQIAVLSYEFQGGRERAIAWGWWGVIFGIGLGFGPIIGGGIVAVSSWRWVFLIHVALAVLAFLLSVTGVHESKDPQASRLDTAGILTLSVAVFCLAFYITQGPDLGFGSTTGLAILGISVAGFIGFVIAEKVNPRPMFDFSVFGIRPFSGAIVGSSAMNTSFWPFMIYLPIWMQVGLGYDSVSAGFSLLAYTVPTLIMPPFAERLSLRYQPNLVIPAGLFTIGVGFFLMKFGSAAAHPSWLTMLPGCLLAGIGLGIANTPVTNTTTGSVSSDRAGMASGIDMSARMVSLAVNIAVMGFILATGVAAHLKEALPDLKATQLRPLAERIAAGDSVSVPGLTPPIVHQALANGFGWVMLYGAIGVWIMSVISFLIFNAGAARRAQIQPSE</sequence>
<feature type="transmembrane region" description="Helical" evidence="5">
    <location>
        <begin position="268"/>
        <end position="289"/>
    </location>
</feature>
<feature type="transmembrane region" description="Helical" evidence="5">
    <location>
        <begin position="468"/>
        <end position="491"/>
    </location>
</feature>
<geneLocation type="plasmid" evidence="8">
    <name>prccge525c</name>
</geneLocation>
<evidence type="ECO:0000256" key="1">
    <source>
        <dbReference type="ARBA" id="ARBA00004141"/>
    </source>
</evidence>
<dbReference type="GO" id="GO:0022857">
    <property type="term" value="F:transmembrane transporter activity"/>
    <property type="evidence" value="ECO:0007669"/>
    <property type="project" value="InterPro"/>
</dbReference>
<dbReference type="InterPro" id="IPR011701">
    <property type="entry name" value="MFS"/>
</dbReference>
<dbReference type="OrthoDB" id="9791756at2"/>
<evidence type="ECO:0000256" key="2">
    <source>
        <dbReference type="ARBA" id="ARBA00022692"/>
    </source>
</evidence>
<dbReference type="SUPFAM" id="SSF103473">
    <property type="entry name" value="MFS general substrate transporter"/>
    <property type="match status" value="1"/>
</dbReference>
<keyword evidence="3 5" id="KW-1133">Transmembrane helix</keyword>
<dbReference type="InterPro" id="IPR020846">
    <property type="entry name" value="MFS_dom"/>
</dbReference>
<dbReference type="KEGG" id="rjg:CCGE525_25910"/>
<dbReference type="Proteomes" id="UP000282195">
    <property type="component" value="Plasmid pRCCGE525c"/>
</dbReference>
<evidence type="ECO:0000259" key="6">
    <source>
        <dbReference type="PROSITE" id="PS50850"/>
    </source>
</evidence>
<dbReference type="Gene3D" id="1.20.1720.10">
    <property type="entry name" value="Multidrug resistance protein D"/>
    <property type="match status" value="1"/>
</dbReference>
<dbReference type="Pfam" id="PF07690">
    <property type="entry name" value="MFS_1"/>
    <property type="match status" value="1"/>
</dbReference>
<evidence type="ECO:0000256" key="4">
    <source>
        <dbReference type="ARBA" id="ARBA00023136"/>
    </source>
</evidence>
<organism evidence="7 8">
    <name type="scientific">Rhizobium jaguaris</name>
    <dbReference type="NCBI Taxonomy" id="1312183"/>
    <lineage>
        <taxon>Bacteria</taxon>
        <taxon>Pseudomonadati</taxon>
        <taxon>Pseudomonadota</taxon>
        <taxon>Alphaproteobacteria</taxon>
        <taxon>Hyphomicrobiales</taxon>
        <taxon>Rhizobiaceae</taxon>
        <taxon>Rhizobium/Agrobacterium group</taxon>
        <taxon>Rhizobium</taxon>
    </lineage>
</organism>
<proteinExistence type="predicted"/>
<dbReference type="PROSITE" id="PS00216">
    <property type="entry name" value="SUGAR_TRANSPORT_1"/>
    <property type="match status" value="1"/>
</dbReference>
<dbReference type="InterPro" id="IPR005829">
    <property type="entry name" value="Sugar_transporter_CS"/>
</dbReference>
<dbReference type="PANTHER" id="PTHR42718">
    <property type="entry name" value="MAJOR FACILITATOR SUPERFAMILY MULTIDRUG TRANSPORTER MFSC"/>
    <property type="match status" value="1"/>
</dbReference>
<feature type="domain" description="Major facilitator superfamily (MFS) profile" evidence="6">
    <location>
        <begin position="12"/>
        <end position="494"/>
    </location>
</feature>
<feature type="transmembrane region" description="Helical" evidence="5">
    <location>
        <begin position="301"/>
        <end position="319"/>
    </location>
</feature>
<dbReference type="Gene3D" id="1.20.1250.20">
    <property type="entry name" value="MFS general substrate transporter like domains"/>
    <property type="match status" value="1"/>
</dbReference>
<dbReference type="InterPro" id="IPR036259">
    <property type="entry name" value="MFS_trans_sf"/>
</dbReference>
<evidence type="ECO:0000313" key="7">
    <source>
        <dbReference type="EMBL" id="AYG63733.1"/>
    </source>
</evidence>
<feature type="transmembrane region" description="Helical" evidence="5">
    <location>
        <begin position="400"/>
        <end position="424"/>
    </location>
</feature>
<feature type="transmembrane region" description="Helical" evidence="5">
    <location>
        <begin position="78"/>
        <end position="97"/>
    </location>
</feature>
<dbReference type="GO" id="GO:0016020">
    <property type="term" value="C:membrane"/>
    <property type="evidence" value="ECO:0007669"/>
    <property type="project" value="UniProtKB-SubCell"/>
</dbReference>
<feature type="transmembrane region" description="Helical" evidence="5">
    <location>
        <begin position="103"/>
        <end position="126"/>
    </location>
</feature>
<feature type="transmembrane region" description="Helical" evidence="5">
    <location>
        <begin position="53"/>
        <end position="71"/>
    </location>
</feature>
<evidence type="ECO:0000313" key="8">
    <source>
        <dbReference type="Proteomes" id="UP000282195"/>
    </source>
</evidence>
<gene>
    <name evidence="7" type="ORF">CCGE525_25910</name>
</gene>
<dbReference type="RefSeq" id="WP_120708630.1">
    <property type="nucleotide sequence ID" value="NZ_CP032695.1"/>
</dbReference>
<feature type="transmembrane region" description="Helical" evidence="5">
    <location>
        <begin position="167"/>
        <end position="186"/>
    </location>
</feature>
<feature type="transmembrane region" description="Helical" evidence="5">
    <location>
        <begin position="198"/>
        <end position="217"/>
    </location>
</feature>
<evidence type="ECO:0000256" key="3">
    <source>
        <dbReference type="ARBA" id="ARBA00022989"/>
    </source>
</evidence>
<keyword evidence="4 5" id="KW-0472">Membrane</keyword>
<feature type="transmembrane region" description="Helical" evidence="5">
    <location>
        <begin position="138"/>
        <end position="161"/>
    </location>
</feature>
<feature type="transmembrane region" description="Helical" evidence="5">
    <location>
        <begin position="331"/>
        <end position="352"/>
    </location>
</feature>
<dbReference type="AlphaFoldDB" id="A0A387FZG1"/>
<feature type="transmembrane region" description="Helical" evidence="5">
    <location>
        <begin position="223"/>
        <end position="247"/>
    </location>
</feature>
<protein>
    <submittedName>
        <fullName evidence="7">MFS transporter</fullName>
    </submittedName>
</protein>
<comment type="subcellular location">
    <subcellularLocation>
        <location evidence="1">Membrane</location>
        <topology evidence="1">Multi-pass membrane protein</topology>
    </subcellularLocation>
</comment>
<keyword evidence="8" id="KW-1185">Reference proteome</keyword>
<dbReference type="EMBL" id="CP032695">
    <property type="protein sequence ID" value="AYG63733.1"/>
    <property type="molecule type" value="Genomic_DNA"/>
</dbReference>
<dbReference type="CDD" id="cd17321">
    <property type="entry name" value="MFS_MMR_MDR_like"/>
    <property type="match status" value="1"/>
</dbReference>
<accession>A0A387FZG1</accession>
<dbReference type="PANTHER" id="PTHR42718:SF49">
    <property type="entry name" value="EXPORT PROTEIN"/>
    <property type="match status" value="1"/>
</dbReference>
<dbReference type="PRINTS" id="PR01036">
    <property type="entry name" value="TCRTETB"/>
</dbReference>
<feature type="transmembrane region" description="Helical" evidence="5">
    <location>
        <begin position="358"/>
        <end position="379"/>
    </location>
</feature>
<keyword evidence="7" id="KW-0614">Plasmid</keyword>
<evidence type="ECO:0000256" key="5">
    <source>
        <dbReference type="SAM" id="Phobius"/>
    </source>
</evidence>